<proteinExistence type="inferred from homology"/>
<evidence type="ECO:0000256" key="4">
    <source>
        <dbReference type="ARBA" id="ARBA00022702"/>
    </source>
</evidence>
<evidence type="ECO:0000256" key="3">
    <source>
        <dbReference type="ARBA" id="ARBA00022525"/>
    </source>
</evidence>
<keyword evidence="5" id="KW-1015">Disulfide bond</keyword>
<evidence type="ECO:0000256" key="6">
    <source>
        <dbReference type="SAM" id="MobiDB-lite"/>
    </source>
</evidence>
<comment type="similarity">
    <text evidence="2">Belongs to the urotensin-2 family.</text>
</comment>
<dbReference type="GO" id="GO:0005576">
    <property type="term" value="C:extracellular region"/>
    <property type="evidence" value="ECO:0007669"/>
    <property type="project" value="UniProtKB-SubCell"/>
</dbReference>
<keyword evidence="4" id="KW-0372">Hormone</keyword>
<feature type="chain" id="PRO_5041249251" evidence="7">
    <location>
        <begin position="23"/>
        <end position="153"/>
    </location>
</feature>
<dbReference type="EMBL" id="OX395129">
    <property type="protein sequence ID" value="CAI5772594.1"/>
    <property type="molecule type" value="Genomic_DNA"/>
</dbReference>
<dbReference type="GO" id="GO:0097746">
    <property type="term" value="P:blood vessel diameter maintenance"/>
    <property type="evidence" value="ECO:0007669"/>
    <property type="project" value="InterPro"/>
</dbReference>
<reference evidence="8" key="1">
    <citation type="submission" date="2022-12" db="EMBL/GenBank/DDBJ databases">
        <authorList>
            <person name="Alioto T."/>
            <person name="Alioto T."/>
            <person name="Gomez Garrido J."/>
        </authorList>
    </citation>
    <scope>NUCLEOTIDE SEQUENCE</scope>
</reference>
<protein>
    <submittedName>
        <fullName evidence="8">Prepro-urotensin II-related peptide 2-S</fullName>
    </submittedName>
</protein>
<evidence type="ECO:0000256" key="2">
    <source>
        <dbReference type="ARBA" id="ARBA00006719"/>
    </source>
</evidence>
<evidence type="ECO:0000256" key="5">
    <source>
        <dbReference type="ARBA" id="ARBA00023157"/>
    </source>
</evidence>
<accession>A0AA35K831</accession>
<dbReference type="AlphaFoldDB" id="A0AA35K831"/>
<evidence type="ECO:0000256" key="1">
    <source>
        <dbReference type="ARBA" id="ARBA00004613"/>
    </source>
</evidence>
<gene>
    <name evidence="8" type="ORF">PODLI_1B032898</name>
</gene>
<evidence type="ECO:0000313" key="9">
    <source>
        <dbReference type="Proteomes" id="UP001178461"/>
    </source>
</evidence>
<dbReference type="GO" id="GO:0008217">
    <property type="term" value="P:regulation of blood pressure"/>
    <property type="evidence" value="ECO:0007669"/>
    <property type="project" value="InterPro"/>
</dbReference>
<organism evidence="8 9">
    <name type="scientific">Podarcis lilfordi</name>
    <name type="common">Lilford's wall lizard</name>
    <dbReference type="NCBI Taxonomy" id="74358"/>
    <lineage>
        <taxon>Eukaryota</taxon>
        <taxon>Metazoa</taxon>
        <taxon>Chordata</taxon>
        <taxon>Craniata</taxon>
        <taxon>Vertebrata</taxon>
        <taxon>Euteleostomi</taxon>
        <taxon>Lepidosauria</taxon>
        <taxon>Squamata</taxon>
        <taxon>Bifurcata</taxon>
        <taxon>Unidentata</taxon>
        <taxon>Episquamata</taxon>
        <taxon>Laterata</taxon>
        <taxon>Lacertibaenia</taxon>
        <taxon>Lacertidae</taxon>
        <taxon>Podarcis</taxon>
    </lineage>
</organism>
<keyword evidence="7" id="KW-0732">Signal</keyword>
<dbReference type="PROSITE" id="PS00984">
    <property type="entry name" value="UROTENSIN_II"/>
    <property type="match status" value="1"/>
</dbReference>
<comment type="subcellular location">
    <subcellularLocation>
        <location evidence="1">Secreted</location>
    </subcellularLocation>
</comment>
<feature type="signal peptide" evidence="7">
    <location>
        <begin position="1"/>
        <end position="22"/>
    </location>
</feature>
<feature type="region of interest" description="Disordered" evidence="6">
    <location>
        <begin position="97"/>
        <end position="141"/>
    </location>
</feature>
<dbReference type="Proteomes" id="UP001178461">
    <property type="component" value="Chromosome 4"/>
</dbReference>
<keyword evidence="3" id="KW-0964">Secreted</keyword>
<dbReference type="InterPro" id="IPR001483">
    <property type="entry name" value="Urotensin_II"/>
</dbReference>
<evidence type="ECO:0000313" key="8">
    <source>
        <dbReference type="EMBL" id="CAI5772594.1"/>
    </source>
</evidence>
<sequence>METGILLFSLLIIVAFSSTVQTMSPPMMLDKLQHQEGKSQRAMEESASNQQRKILGFLSAFDEIQKSTKPRLDPKTTGLQAYAKKFGKTIRKDILDEPQARRSFSQQDDVAESRKDHLRKSPLIGKNFRKAAPSSSKKAKKRACFWKYCVQSK</sequence>
<evidence type="ECO:0000256" key="7">
    <source>
        <dbReference type="SAM" id="SignalP"/>
    </source>
</evidence>
<keyword evidence="9" id="KW-1185">Reference proteome</keyword>
<name>A0AA35K831_9SAUR</name>
<dbReference type="GO" id="GO:0005179">
    <property type="term" value="F:hormone activity"/>
    <property type="evidence" value="ECO:0007669"/>
    <property type="project" value="UniProtKB-KW"/>
</dbReference>